<sequence length="259" mass="29387">MARSTPDEIRRRIAKRKKAKGTASTSSGNQMFWPDYDEKYEFNYIPPSAGGDDDGHPLFKKEVFFFKILASILLFLVVAILFRNQSARLEPVRDVILQTMNEDFKFAAVAEWYEERFGKPLALLPFNEEKLSAEREENHKGAVPVSGKILENFEKNGQGIMIETIKGSPVQSIKGGMVEFVGVKEGLGETVIIQHGDKTETWYANLENIKVKPYEYIEKSTEIGTVSDSKGEDKTKGQYYFAVKKGDEFIDPIQVIRLE</sequence>
<name>A0A6B3TQI5_9BACI</name>
<accession>A0A6B3TQI5</accession>
<dbReference type="Pfam" id="PF01551">
    <property type="entry name" value="Peptidase_M23"/>
    <property type="match status" value="1"/>
</dbReference>
<dbReference type="RefSeq" id="WP_163250829.1">
    <property type="nucleotide sequence ID" value="NZ_JAAIUV010000006.1"/>
</dbReference>
<organism evidence="4 5">
    <name type="scientific">Neobacillus thermocopriae</name>
    <dbReference type="NCBI Taxonomy" id="1215031"/>
    <lineage>
        <taxon>Bacteria</taxon>
        <taxon>Bacillati</taxon>
        <taxon>Bacillota</taxon>
        <taxon>Bacilli</taxon>
        <taxon>Bacillales</taxon>
        <taxon>Bacillaceae</taxon>
        <taxon>Neobacillus</taxon>
    </lineage>
</organism>
<dbReference type="InterPro" id="IPR011055">
    <property type="entry name" value="Dup_hybrid_motif"/>
</dbReference>
<evidence type="ECO:0000256" key="2">
    <source>
        <dbReference type="SAM" id="Phobius"/>
    </source>
</evidence>
<dbReference type="CDD" id="cd12797">
    <property type="entry name" value="M23_peptidase"/>
    <property type="match status" value="1"/>
</dbReference>
<keyword evidence="2" id="KW-1133">Transmembrane helix</keyword>
<reference evidence="4" key="1">
    <citation type="submission" date="2020-02" db="EMBL/GenBank/DDBJ databases">
        <title>Bacillus sedimentmangrovi sp. nov., isolated from sediment of the mangrove ecosystem.</title>
        <authorList>
            <person name="Liu G."/>
        </authorList>
    </citation>
    <scope>NUCLEOTIDE SEQUENCE [LARGE SCALE GENOMIC DNA]</scope>
    <source>
        <strain evidence="4">SgZ-7</strain>
    </source>
</reference>
<feature type="transmembrane region" description="Helical" evidence="2">
    <location>
        <begin position="64"/>
        <end position="82"/>
    </location>
</feature>
<gene>
    <name evidence="4" type="ORF">G4Z05_05460</name>
</gene>
<dbReference type="PANTHER" id="PTHR21666">
    <property type="entry name" value="PEPTIDASE-RELATED"/>
    <property type="match status" value="1"/>
</dbReference>
<keyword evidence="2" id="KW-0812">Transmembrane</keyword>
<dbReference type="SUPFAM" id="SSF51261">
    <property type="entry name" value="Duplicated hybrid motif"/>
    <property type="match status" value="1"/>
</dbReference>
<evidence type="ECO:0000313" key="5">
    <source>
        <dbReference type="Proteomes" id="UP000481621"/>
    </source>
</evidence>
<dbReference type="GO" id="GO:0004222">
    <property type="term" value="F:metalloendopeptidase activity"/>
    <property type="evidence" value="ECO:0007669"/>
    <property type="project" value="TreeGrafter"/>
</dbReference>
<dbReference type="Proteomes" id="UP000481621">
    <property type="component" value="Unassembled WGS sequence"/>
</dbReference>
<dbReference type="InterPro" id="IPR050570">
    <property type="entry name" value="Cell_wall_metabolism_enzyme"/>
</dbReference>
<keyword evidence="2" id="KW-0472">Membrane</keyword>
<feature type="domain" description="M23ase beta-sheet core" evidence="3">
    <location>
        <begin position="158"/>
        <end position="252"/>
    </location>
</feature>
<evidence type="ECO:0000259" key="3">
    <source>
        <dbReference type="Pfam" id="PF01551"/>
    </source>
</evidence>
<feature type="region of interest" description="Disordered" evidence="1">
    <location>
        <begin position="1"/>
        <end position="30"/>
    </location>
</feature>
<evidence type="ECO:0000313" key="4">
    <source>
        <dbReference type="EMBL" id="NEX78341.1"/>
    </source>
</evidence>
<keyword evidence="5" id="KW-1185">Reference proteome</keyword>
<proteinExistence type="predicted"/>
<dbReference type="AlphaFoldDB" id="A0A6B3TQI5"/>
<dbReference type="EMBL" id="JAAIUV010000006">
    <property type="protein sequence ID" value="NEX78341.1"/>
    <property type="molecule type" value="Genomic_DNA"/>
</dbReference>
<feature type="compositionally biased region" description="Basic and acidic residues" evidence="1">
    <location>
        <begin position="1"/>
        <end position="11"/>
    </location>
</feature>
<dbReference type="PANTHER" id="PTHR21666:SF274">
    <property type="entry name" value="STAGE IV SPORULATION PROTEIN FA"/>
    <property type="match status" value="1"/>
</dbReference>
<evidence type="ECO:0000256" key="1">
    <source>
        <dbReference type="SAM" id="MobiDB-lite"/>
    </source>
</evidence>
<comment type="caution">
    <text evidence="4">The sequence shown here is derived from an EMBL/GenBank/DDBJ whole genome shotgun (WGS) entry which is preliminary data.</text>
</comment>
<dbReference type="InterPro" id="IPR016047">
    <property type="entry name" value="M23ase_b-sheet_dom"/>
</dbReference>
<protein>
    <submittedName>
        <fullName evidence="4">M23 family metallopeptidase</fullName>
    </submittedName>
</protein>
<dbReference type="Gene3D" id="2.70.70.10">
    <property type="entry name" value="Glucose Permease (Domain IIA)"/>
    <property type="match status" value="1"/>
</dbReference>